<dbReference type="AlphaFoldDB" id="A0A239CM87"/>
<dbReference type="EMBL" id="FZOS01000002">
    <property type="protein sequence ID" value="SNS21049.1"/>
    <property type="molecule type" value="Genomic_DNA"/>
</dbReference>
<gene>
    <name evidence="1" type="ORF">SAMN06295912_102281</name>
</gene>
<evidence type="ECO:0000313" key="2">
    <source>
        <dbReference type="Proteomes" id="UP000198281"/>
    </source>
</evidence>
<reference evidence="2" key="1">
    <citation type="submission" date="2017-06" db="EMBL/GenBank/DDBJ databases">
        <authorList>
            <person name="Varghese N."/>
            <person name="Submissions S."/>
        </authorList>
    </citation>
    <scope>NUCLEOTIDE SEQUENCE [LARGE SCALE GENOMIC DNA]</scope>
    <source>
        <strain evidence="2">LNB2</strain>
    </source>
</reference>
<sequence length="54" mass="5987">MTPTSALIIAALAAIAIHQRVTLTRIRARHQLAKATLKRVAGERDQAIWEKLRG</sequence>
<keyword evidence="2" id="KW-1185">Reference proteome</keyword>
<proteinExistence type="predicted"/>
<protein>
    <submittedName>
        <fullName evidence="1">Uncharacterized protein</fullName>
    </submittedName>
</protein>
<name>A0A239CM87_9SPHN</name>
<accession>A0A239CM87</accession>
<dbReference type="RefSeq" id="WP_179220706.1">
    <property type="nucleotide sequence ID" value="NZ_FZOS01000002.1"/>
</dbReference>
<organism evidence="1 2">
    <name type="scientific">Edaphosphingomonas laterariae</name>
    <dbReference type="NCBI Taxonomy" id="861865"/>
    <lineage>
        <taxon>Bacteria</taxon>
        <taxon>Pseudomonadati</taxon>
        <taxon>Pseudomonadota</taxon>
        <taxon>Alphaproteobacteria</taxon>
        <taxon>Sphingomonadales</taxon>
        <taxon>Rhizorhabdaceae</taxon>
        <taxon>Edaphosphingomonas</taxon>
    </lineage>
</organism>
<evidence type="ECO:0000313" key="1">
    <source>
        <dbReference type="EMBL" id="SNS21049.1"/>
    </source>
</evidence>
<dbReference type="Proteomes" id="UP000198281">
    <property type="component" value="Unassembled WGS sequence"/>
</dbReference>